<evidence type="ECO:0000313" key="2">
    <source>
        <dbReference type="Proteomes" id="UP000317839"/>
    </source>
</evidence>
<protein>
    <submittedName>
        <fullName evidence="1">Uncharacterized protein</fullName>
    </submittedName>
</protein>
<evidence type="ECO:0000313" key="1">
    <source>
        <dbReference type="EMBL" id="TQV72159.1"/>
    </source>
</evidence>
<proteinExistence type="predicted"/>
<accession>A0A545T4L2</accession>
<dbReference type="AlphaFoldDB" id="A0A545T4L2"/>
<reference evidence="1 2" key="1">
    <citation type="submission" date="2019-06" db="EMBL/GenBank/DDBJ databases">
        <title>Draft genome of Aliikangiella marina GYP-15.</title>
        <authorList>
            <person name="Wang G."/>
        </authorList>
    </citation>
    <scope>NUCLEOTIDE SEQUENCE [LARGE SCALE GENOMIC DNA]</scope>
    <source>
        <strain evidence="1 2">GYP-15</strain>
    </source>
</reference>
<sequence>MSVSPSYETYTLTELQDALTHIDHLKFPERVKEIESYIQQRLESGDIESQFALANKKHINKSSI</sequence>
<comment type="caution">
    <text evidence="1">The sequence shown here is derived from an EMBL/GenBank/DDBJ whole genome shotgun (WGS) entry which is preliminary data.</text>
</comment>
<gene>
    <name evidence="1" type="ORF">FLL45_18230</name>
</gene>
<name>A0A545T4L2_9GAMM</name>
<dbReference type="OrthoDB" id="7041927at2"/>
<dbReference type="Proteomes" id="UP000317839">
    <property type="component" value="Unassembled WGS sequence"/>
</dbReference>
<dbReference type="EMBL" id="VIKR01000005">
    <property type="protein sequence ID" value="TQV72159.1"/>
    <property type="molecule type" value="Genomic_DNA"/>
</dbReference>
<keyword evidence="2" id="KW-1185">Reference proteome</keyword>
<organism evidence="1 2">
    <name type="scientific">Aliikangiella marina</name>
    <dbReference type="NCBI Taxonomy" id="1712262"/>
    <lineage>
        <taxon>Bacteria</taxon>
        <taxon>Pseudomonadati</taxon>
        <taxon>Pseudomonadota</taxon>
        <taxon>Gammaproteobacteria</taxon>
        <taxon>Oceanospirillales</taxon>
        <taxon>Pleioneaceae</taxon>
        <taxon>Aliikangiella</taxon>
    </lineage>
</organism>
<dbReference type="RefSeq" id="WP_142943489.1">
    <property type="nucleotide sequence ID" value="NZ_VIKR01000005.1"/>
</dbReference>